<comment type="cofactor">
    <cofactor evidence="5">
        <name>a divalent metal cation</name>
        <dbReference type="ChEBI" id="CHEBI:60240"/>
    </cofactor>
    <text evidence="5">Binds 2 divalent metal cations per subunit. Site 1 may preferentially bind zinc ions, while site 2 has a preference for magnesium and/or manganese ions.</text>
</comment>
<dbReference type="InterPro" id="IPR023174">
    <property type="entry name" value="PDEase_CS"/>
</dbReference>
<comment type="similarity">
    <text evidence="5">Belongs to the cyclic nucleotide phosphodiesterase family.</text>
</comment>
<dbReference type="Gene3D" id="1.10.1300.10">
    <property type="entry name" value="3'5'-cyclic nucleotide phosphodiesterase, catalytic domain"/>
    <property type="match status" value="1"/>
</dbReference>
<dbReference type="PRINTS" id="PR00387">
    <property type="entry name" value="PDIESTERASE1"/>
</dbReference>
<evidence type="ECO:0000313" key="8">
    <source>
        <dbReference type="EMBL" id="KAF8567416.1"/>
    </source>
</evidence>
<comment type="caution">
    <text evidence="8">The sequence shown here is derived from an EMBL/GenBank/DDBJ whole genome shotgun (WGS) entry which is preliminary data.</text>
</comment>
<dbReference type="OrthoDB" id="189220at2759"/>
<dbReference type="EMBL" id="JTDF01003882">
    <property type="protein sequence ID" value="KAF8567416.1"/>
    <property type="molecule type" value="Genomic_DNA"/>
</dbReference>
<dbReference type="PROSITE" id="PS00126">
    <property type="entry name" value="PDEASE_I_1"/>
    <property type="match status" value="1"/>
</dbReference>
<feature type="non-terminal residue" evidence="8">
    <location>
        <position position="650"/>
    </location>
</feature>
<keyword evidence="2 5" id="KW-0378">Hydrolase</keyword>
<dbReference type="Pfam" id="PF00233">
    <property type="entry name" value="PDEase_I"/>
    <property type="match status" value="1"/>
</dbReference>
<dbReference type="InterPro" id="IPR003607">
    <property type="entry name" value="HD/PDEase_dom"/>
</dbReference>
<dbReference type="SUPFAM" id="SSF109604">
    <property type="entry name" value="HD-domain/PDEase-like"/>
    <property type="match status" value="1"/>
</dbReference>
<dbReference type="PROSITE" id="PS51845">
    <property type="entry name" value="PDEASE_I_2"/>
    <property type="match status" value="1"/>
</dbReference>
<accession>A0A8T0DJB3</accession>
<gene>
    <name evidence="8" type="ORF">P879_01514</name>
</gene>
<keyword evidence="3" id="KW-0114">cAMP</keyword>
<reference evidence="8 9" key="1">
    <citation type="submission" date="2019-07" db="EMBL/GenBank/DDBJ databases">
        <title>Annotation for the trematode Paragonimus westermani.</title>
        <authorList>
            <person name="Choi Y.-J."/>
        </authorList>
    </citation>
    <scope>NUCLEOTIDE SEQUENCE [LARGE SCALE GENOMIC DNA]</scope>
    <source>
        <strain evidence="8">180907_Pwestermani</strain>
    </source>
</reference>
<protein>
    <recommendedName>
        <fullName evidence="5">Phosphodiesterase</fullName>
        <ecNumber evidence="5">3.1.4.-</ecNumber>
    </recommendedName>
</protein>
<dbReference type="Proteomes" id="UP000699462">
    <property type="component" value="Unassembled WGS sequence"/>
</dbReference>
<feature type="binding site" evidence="4">
    <location>
        <position position="426"/>
    </location>
    <ligand>
        <name>Zn(2+)</name>
        <dbReference type="ChEBI" id="CHEBI:29105"/>
        <label>2</label>
    </ligand>
</feature>
<keyword evidence="9" id="KW-1185">Reference proteome</keyword>
<sequence length="650" mass="73314">SSYYPFLFRSDSTFITPFAQILSILKRAHAVLVMYKHNVCAVNGEELEVESMHHSRINKNTQILLVKQSACEFERLVRDFDWCLEVLESLQCKRSVSSLAREKFCSMLSRELSTSFSQSEANAGSVKNRIAGDGEEDSGANQVFLEGSDISKRSGVGKESAGGSAGAESYRQRPYLSKSGLATNHSSCSSQISDYIYQTFVESDMEEFFELNLKQNSHVGVDLIQQDGKVSKANGTERSNVASEVNEGDQTLNHSSSEKTSCQTTSLINEDTVVDAQTSLIQLWNSQNDIDTKQVIQFIQTSGNSFAPDLFLLDQTSNHHTLSTFGLYIMQLDRQHVLLSEKWHPAKDVYFSPSNAPLPNSCRGFLQRSSTVSQLNPRNRCSSSNANTVPIQQLGASFRFSHPLFNQSMFTDLEVFATLFACIVHDIDHPAVTNQYLINTNNKLALLYNDNSVLENHHLHVAFSLLHSEPECDITTGFTHQQRQLFRKVVISLVLSTDMSKHMTLLADLKTMVESQRASGSNVINLDSYSSRIQILECLIHASDLSNPTRPFPIYRQWVERIMEELFQQGDKERAAGMEISPMCDRETACINTTQVSFIDYIVYPLWETLGELFYSEAKPLLENISANRRWYEEQTGLHKNHKRTDKSLC</sequence>
<dbReference type="InterPro" id="IPR040844">
    <property type="entry name" value="PDE4_UCR"/>
</dbReference>
<evidence type="ECO:0000256" key="2">
    <source>
        <dbReference type="ARBA" id="ARBA00022801"/>
    </source>
</evidence>
<organism evidence="8 9">
    <name type="scientific">Paragonimus westermani</name>
    <dbReference type="NCBI Taxonomy" id="34504"/>
    <lineage>
        <taxon>Eukaryota</taxon>
        <taxon>Metazoa</taxon>
        <taxon>Spiralia</taxon>
        <taxon>Lophotrochozoa</taxon>
        <taxon>Platyhelminthes</taxon>
        <taxon>Trematoda</taxon>
        <taxon>Digenea</taxon>
        <taxon>Plagiorchiida</taxon>
        <taxon>Troglotremata</taxon>
        <taxon>Troglotrematidae</taxon>
        <taxon>Paragonimus</taxon>
    </lineage>
</organism>
<feature type="binding site" evidence="4">
    <location>
        <position position="425"/>
    </location>
    <ligand>
        <name>Zn(2+)</name>
        <dbReference type="ChEBI" id="CHEBI:29105"/>
        <label>1</label>
    </ligand>
</feature>
<name>A0A8T0DJB3_9TREM</name>
<proteinExistence type="inferred from homology"/>
<evidence type="ECO:0000259" key="7">
    <source>
        <dbReference type="PROSITE" id="PS51845"/>
    </source>
</evidence>
<feature type="binding site" evidence="4">
    <location>
        <position position="544"/>
    </location>
    <ligand>
        <name>Zn(2+)</name>
        <dbReference type="ChEBI" id="CHEBI:29105"/>
        <label>1</label>
    </ligand>
</feature>
<feature type="region of interest" description="Disordered" evidence="6">
    <location>
        <begin position="236"/>
        <end position="261"/>
    </location>
</feature>
<evidence type="ECO:0000256" key="6">
    <source>
        <dbReference type="SAM" id="MobiDB-lite"/>
    </source>
</evidence>
<dbReference type="GO" id="GO:0007165">
    <property type="term" value="P:signal transduction"/>
    <property type="evidence" value="ECO:0007669"/>
    <property type="project" value="InterPro"/>
</dbReference>
<dbReference type="PANTHER" id="PTHR11347">
    <property type="entry name" value="CYCLIC NUCLEOTIDE PHOSPHODIESTERASE"/>
    <property type="match status" value="1"/>
</dbReference>
<dbReference type="CDD" id="cd00077">
    <property type="entry name" value="HDc"/>
    <property type="match status" value="1"/>
</dbReference>
<dbReference type="InterPro" id="IPR036971">
    <property type="entry name" value="PDEase_catalytic_dom_sf"/>
</dbReference>
<evidence type="ECO:0000256" key="4">
    <source>
        <dbReference type="PIRSR" id="PIRSR623088-3"/>
    </source>
</evidence>
<keyword evidence="1 4" id="KW-0479">Metal-binding</keyword>
<dbReference type="EC" id="3.1.4.-" evidence="5"/>
<dbReference type="GO" id="GO:0046872">
    <property type="term" value="F:metal ion binding"/>
    <property type="evidence" value="ECO:0007669"/>
    <property type="project" value="UniProtKB-KW"/>
</dbReference>
<feature type="binding site" evidence="4">
    <location>
        <position position="426"/>
    </location>
    <ligand>
        <name>Zn(2+)</name>
        <dbReference type="ChEBI" id="CHEBI:29105"/>
        <label>1</label>
    </ligand>
</feature>
<dbReference type="AlphaFoldDB" id="A0A8T0DJB3"/>
<feature type="domain" description="PDEase" evidence="7">
    <location>
        <begin position="401"/>
        <end position="639"/>
    </location>
</feature>
<dbReference type="Pfam" id="PF18100">
    <property type="entry name" value="PDE4_UCR"/>
    <property type="match status" value="1"/>
</dbReference>
<dbReference type="InterPro" id="IPR023088">
    <property type="entry name" value="PDEase"/>
</dbReference>
<evidence type="ECO:0000256" key="1">
    <source>
        <dbReference type="ARBA" id="ARBA00022723"/>
    </source>
</evidence>
<evidence type="ECO:0000256" key="5">
    <source>
        <dbReference type="RuleBase" id="RU363067"/>
    </source>
</evidence>
<dbReference type="GO" id="GO:0004114">
    <property type="term" value="F:3',5'-cyclic-nucleotide phosphodiesterase activity"/>
    <property type="evidence" value="ECO:0007669"/>
    <property type="project" value="InterPro"/>
</dbReference>
<evidence type="ECO:0000256" key="3">
    <source>
        <dbReference type="ARBA" id="ARBA00023149"/>
    </source>
</evidence>
<dbReference type="InterPro" id="IPR002073">
    <property type="entry name" value="PDEase_catalytic_dom"/>
</dbReference>
<evidence type="ECO:0000313" key="9">
    <source>
        <dbReference type="Proteomes" id="UP000699462"/>
    </source>
</evidence>